<dbReference type="WBParaSite" id="ALUE_0000274601-mRNA-1">
    <property type="protein sequence ID" value="ALUE_0000274601-mRNA-1"/>
    <property type="gene ID" value="ALUE_0000274601"/>
</dbReference>
<reference evidence="3" key="1">
    <citation type="submission" date="2017-02" db="UniProtKB">
        <authorList>
            <consortium name="WormBaseParasite"/>
        </authorList>
    </citation>
    <scope>IDENTIFICATION</scope>
</reference>
<proteinExistence type="predicted"/>
<keyword evidence="2" id="KW-1185">Reference proteome</keyword>
<dbReference type="Proteomes" id="UP000036681">
    <property type="component" value="Unplaced"/>
</dbReference>
<sequence length="142" mass="15966">MHLFLFSVFIGCAILNSIPSLNAQRLSQSEEHKNNYLFEELQPENAGSSSFSPFSLQRRNARTEIPIFRATNEFPDLLISTGDSPIESETIFEEAEVPERYEKEVAMSSLMSNATALNTLADDLAEDLQSTITKELYEQLAI</sequence>
<name>A0A0M3HMJ2_ASCLU</name>
<organism evidence="2 3">
    <name type="scientific">Ascaris lumbricoides</name>
    <name type="common">Giant roundworm</name>
    <dbReference type="NCBI Taxonomy" id="6252"/>
    <lineage>
        <taxon>Eukaryota</taxon>
        <taxon>Metazoa</taxon>
        <taxon>Ecdysozoa</taxon>
        <taxon>Nematoda</taxon>
        <taxon>Chromadorea</taxon>
        <taxon>Rhabditida</taxon>
        <taxon>Spirurina</taxon>
        <taxon>Ascaridomorpha</taxon>
        <taxon>Ascaridoidea</taxon>
        <taxon>Ascarididae</taxon>
        <taxon>Ascaris</taxon>
    </lineage>
</organism>
<evidence type="ECO:0000256" key="1">
    <source>
        <dbReference type="SAM" id="SignalP"/>
    </source>
</evidence>
<evidence type="ECO:0000313" key="3">
    <source>
        <dbReference type="WBParaSite" id="ALUE_0000274601-mRNA-1"/>
    </source>
</evidence>
<keyword evidence="1" id="KW-0732">Signal</keyword>
<protein>
    <submittedName>
        <fullName evidence="3">CrV1</fullName>
    </submittedName>
</protein>
<accession>A0A0M3HMJ2</accession>
<feature type="signal peptide" evidence="1">
    <location>
        <begin position="1"/>
        <end position="23"/>
    </location>
</feature>
<evidence type="ECO:0000313" key="2">
    <source>
        <dbReference type="Proteomes" id="UP000036681"/>
    </source>
</evidence>
<dbReference type="AlphaFoldDB" id="A0A0M3HMJ2"/>
<feature type="chain" id="PRO_5005656225" evidence="1">
    <location>
        <begin position="24"/>
        <end position="142"/>
    </location>
</feature>